<dbReference type="PANTHER" id="PTHR45638">
    <property type="entry name" value="CYCLIC NUCLEOTIDE-GATED CATION CHANNEL SUBUNIT A"/>
    <property type="match status" value="1"/>
</dbReference>
<feature type="transmembrane region" description="Helical" evidence="2">
    <location>
        <begin position="106"/>
        <end position="128"/>
    </location>
</feature>
<evidence type="ECO:0000313" key="4">
    <source>
        <dbReference type="Proteomes" id="UP000299102"/>
    </source>
</evidence>
<sequence length="241" mass="26021">MKETLTYNISVVAHGAGRRGALRFELSGRAAVVTGASEQASAAGRDATSHGFSSDEPQLESYPAEAEALAPGGTRCRPPSSMSTEQKNGWRPAYGDVDQSIKIPPMWLAVVSLAILYNVVFVIGRAVFWELDHLKPPLWFTLDYLCDAIYVIDTIVHAHEAGPGSNSASFVDAVSRLPTLSLTQFSGRDQNWLSFMNTSDSLVNSDLRSTERCCECKVEVAGGLPQPSPLVTKSLERLGSC</sequence>
<protein>
    <submittedName>
        <fullName evidence="3">Cyclic nucleotide-gated cation channel subunit A</fullName>
    </submittedName>
</protein>
<keyword evidence="2" id="KW-0472">Membrane</keyword>
<dbReference type="GO" id="GO:0017071">
    <property type="term" value="C:intracellular cyclic nucleotide activated cation channel complex"/>
    <property type="evidence" value="ECO:0007669"/>
    <property type="project" value="TreeGrafter"/>
</dbReference>
<dbReference type="InterPro" id="IPR050866">
    <property type="entry name" value="CNG_cation_channel"/>
</dbReference>
<name>A0A4C1S9U5_EUMVA</name>
<dbReference type="GO" id="GO:0005886">
    <property type="term" value="C:plasma membrane"/>
    <property type="evidence" value="ECO:0007669"/>
    <property type="project" value="TreeGrafter"/>
</dbReference>
<dbReference type="GO" id="GO:0030553">
    <property type="term" value="F:cGMP binding"/>
    <property type="evidence" value="ECO:0007669"/>
    <property type="project" value="TreeGrafter"/>
</dbReference>
<evidence type="ECO:0000256" key="1">
    <source>
        <dbReference type="SAM" id="MobiDB-lite"/>
    </source>
</evidence>
<dbReference type="STRING" id="151549.A0A4C1S9U5"/>
<dbReference type="Proteomes" id="UP000299102">
    <property type="component" value="Unassembled WGS sequence"/>
</dbReference>
<keyword evidence="2" id="KW-0812">Transmembrane</keyword>
<evidence type="ECO:0000313" key="3">
    <source>
        <dbReference type="EMBL" id="GBO98655.1"/>
    </source>
</evidence>
<keyword evidence="4" id="KW-1185">Reference proteome</keyword>
<comment type="caution">
    <text evidence="3">The sequence shown here is derived from an EMBL/GenBank/DDBJ whole genome shotgun (WGS) entry which is preliminary data.</text>
</comment>
<feature type="region of interest" description="Disordered" evidence="1">
    <location>
        <begin position="70"/>
        <end position="90"/>
    </location>
</feature>
<dbReference type="GO" id="GO:0044877">
    <property type="term" value="F:protein-containing complex binding"/>
    <property type="evidence" value="ECO:0007669"/>
    <property type="project" value="TreeGrafter"/>
</dbReference>
<feature type="region of interest" description="Disordered" evidence="1">
    <location>
        <begin position="37"/>
        <end position="57"/>
    </location>
</feature>
<reference evidence="3 4" key="1">
    <citation type="journal article" date="2019" name="Commun. Biol.">
        <title>The bagworm genome reveals a unique fibroin gene that provides high tensile strength.</title>
        <authorList>
            <person name="Kono N."/>
            <person name="Nakamura H."/>
            <person name="Ohtoshi R."/>
            <person name="Tomita M."/>
            <person name="Numata K."/>
            <person name="Arakawa K."/>
        </authorList>
    </citation>
    <scope>NUCLEOTIDE SEQUENCE [LARGE SCALE GENOMIC DNA]</scope>
</reference>
<dbReference type="OrthoDB" id="421226at2759"/>
<dbReference type="SUPFAM" id="SSF81324">
    <property type="entry name" value="Voltage-gated potassium channels"/>
    <property type="match status" value="1"/>
</dbReference>
<dbReference type="GO" id="GO:0005222">
    <property type="term" value="F:intracellularly cAMP-activated cation channel activity"/>
    <property type="evidence" value="ECO:0007669"/>
    <property type="project" value="TreeGrafter"/>
</dbReference>
<dbReference type="AlphaFoldDB" id="A0A4C1S9U5"/>
<proteinExistence type="predicted"/>
<dbReference type="PANTHER" id="PTHR45638:SF11">
    <property type="entry name" value="CYCLIC NUCLEOTIDE-GATED CATION CHANNEL SUBUNIT A"/>
    <property type="match status" value="1"/>
</dbReference>
<accession>A0A4C1S9U5</accession>
<gene>
    <name evidence="3" type="primary">CngA</name>
    <name evidence="3" type="ORF">EVAR_100727_1</name>
</gene>
<dbReference type="GO" id="GO:0005223">
    <property type="term" value="F:intracellularly cGMP-activated cation channel activity"/>
    <property type="evidence" value="ECO:0007669"/>
    <property type="project" value="TreeGrafter"/>
</dbReference>
<evidence type="ECO:0000256" key="2">
    <source>
        <dbReference type="SAM" id="Phobius"/>
    </source>
</evidence>
<dbReference type="EMBL" id="BGZK01003200">
    <property type="protein sequence ID" value="GBO98655.1"/>
    <property type="molecule type" value="Genomic_DNA"/>
</dbReference>
<organism evidence="3 4">
    <name type="scientific">Eumeta variegata</name>
    <name type="common">Bagworm moth</name>
    <name type="synonym">Eumeta japonica</name>
    <dbReference type="NCBI Taxonomy" id="151549"/>
    <lineage>
        <taxon>Eukaryota</taxon>
        <taxon>Metazoa</taxon>
        <taxon>Ecdysozoa</taxon>
        <taxon>Arthropoda</taxon>
        <taxon>Hexapoda</taxon>
        <taxon>Insecta</taxon>
        <taxon>Pterygota</taxon>
        <taxon>Neoptera</taxon>
        <taxon>Endopterygota</taxon>
        <taxon>Lepidoptera</taxon>
        <taxon>Glossata</taxon>
        <taxon>Ditrysia</taxon>
        <taxon>Tineoidea</taxon>
        <taxon>Psychidae</taxon>
        <taxon>Oiketicinae</taxon>
        <taxon>Eumeta</taxon>
    </lineage>
</organism>
<keyword evidence="2" id="KW-1133">Transmembrane helix</keyword>